<evidence type="ECO:0000256" key="3">
    <source>
        <dbReference type="PROSITE-ProRule" id="PRU00708"/>
    </source>
</evidence>
<keyword evidence="5" id="KW-1185">Reference proteome</keyword>
<dbReference type="NCBIfam" id="TIGR00756">
    <property type="entry name" value="PPR"/>
    <property type="match status" value="11"/>
</dbReference>
<feature type="repeat" description="PPR" evidence="3">
    <location>
        <begin position="225"/>
        <end position="259"/>
    </location>
</feature>
<dbReference type="SUPFAM" id="SSF48452">
    <property type="entry name" value="TPR-like"/>
    <property type="match status" value="1"/>
</dbReference>
<keyword evidence="2" id="KW-0677">Repeat</keyword>
<dbReference type="Gene3D" id="1.25.40.10">
    <property type="entry name" value="Tetratricopeptide repeat domain"/>
    <property type="match status" value="5"/>
</dbReference>
<dbReference type="InterPro" id="IPR046848">
    <property type="entry name" value="E_motif"/>
</dbReference>
<dbReference type="InterPro" id="IPR046849">
    <property type="entry name" value="E2_motif"/>
</dbReference>
<evidence type="ECO:0000256" key="1">
    <source>
        <dbReference type="ARBA" id="ARBA00006643"/>
    </source>
</evidence>
<dbReference type="EMBL" id="JABWDY010044271">
    <property type="protein sequence ID" value="KAF5175280.1"/>
    <property type="molecule type" value="Genomic_DNA"/>
</dbReference>
<dbReference type="Proteomes" id="UP000554482">
    <property type="component" value="Unassembled WGS sequence"/>
</dbReference>
<dbReference type="Pfam" id="PF13041">
    <property type="entry name" value="PPR_2"/>
    <property type="match status" value="3"/>
</dbReference>
<accession>A0A7J6USM2</accession>
<evidence type="ECO:0000313" key="5">
    <source>
        <dbReference type="Proteomes" id="UP000554482"/>
    </source>
</evidence>
<dbReference type="PROSITE" id="PS51375">
    <property type="entry name" value="PPR"/>
    <property type="match status" value="9"/>
</dbReference>
<dbReference type="OrthoDB" id="185373at2759"/>
<feature type="repeat" description="PPR" evidence="3">
    <location>
        <begin position="100"/>
        <end position="130"/>
    </location>
</feature>
<feature type="repeat" description="PPR" evidence="3">
    <location>
        <begin position="132"/>
        <end position="162"/>
    </location>
</feature>
<feature type="repeat" description="PPR" evidence="3">
    <location>
        <begin position="557"/>
        <end position="591"/>
    </location>
</feature>
<dbReference type="InterPro" id="IPR002885">
    <property type="entry name" value="PPR_rpt"/>
</dbReference>
<dbReference type="InterPro" id="IPR046960">
    <property type="entry name" value="PPR_At4g14850-like_plant"/>
</dbReference>
<sequence length="646" mass="73139">MIKLFRLPITVAHVNPAKASAIVFQLLPFVKHTTLNLSSWLQHFHLYHHSTNSTNRIPNLVRDYSIDQNVARSNWLITKLSREGKINEARKVFDEMPERDVVTWTTVISGYVKCGLVQEARMLFDEVDAKKNVVTWTALIGGYIRSKQISEAERLFDQMPDKNVVSWNTMISGYAQNGRVDQAIELFDKMPNRNIVSSNTVITALAQCRRIDEARKIFDRMSERDVISWTAMVTGLSQNGRIDEARELFDQMPERNVVSWNAMITGYAQNMRLNEALDLFEVMPERDLPSWNTMITGFIQNGDLKRALKLFNEMHERNVVTWTTMITGHIQDGQSEEALKIFSKMQAEGIKPNQGTFVCILNACSDLAGLGEGKQIHQVISKTVYQNSAFVDSALINMYSKCGVLNIAREMFNMSTTQRDLVSWNSMIAAYAHHGCGREAILLMEELRQSKFKPDEVTYIGVLSACGHSGLVDEGLKYFHELVRSDSIGLREDHYACLVDLCGRAGRIKEAYDIAKSLGTKASSCVWGALLAGCSVHGNIKLGRLAAKRLLEVEPENPGTYMLLSNIYASTGKWREASKLRLKMKDKGLKKQPGCSWIEADNRVHVFVVGDKSHSQSKPIYSLLRDLHFKMKRYGYLPNKDYGVEE</sequence>
<organism evidence="4 5">
    <name type="scientific">Thalictrum thalictroides</name>
    <name type="common">Rue-anemone</name>
    <name type="synonym">Anemone thalictroides</name>
    <dbReference type="NCBI Taxonomy" id="46969"/>
    <lineage>
        <taxon>Eukaryota</taxon>
        <taxon>Viridiplantae</taxon>
        <taxon>Streptophyta</taxon>
        <taxon>Embryophyta</taxon>
        <taxon>Tracheophyta</taxon>
        <taxon>Spermatophyta</taxon>
        <taxon>Magnoliopsida</taxon>
        <taxon>Ranunculales</taxon>
        <taxon>Ranunculaceae</taxon>
        <taxon>Thalictroideae</taxon>
        <taxon>Thalictrum</taxon>
    </lineage>
</organism>
<dbReference type="FunFam" id="1.25.40.10:FF:000125">
    <property type="entry name" value="Pentatricopeptide repeat-containing protein"/>
    <property type="match status" value="2"/>
</dbReference>
<dbReference type="PANTHER" id="PTHR47926">
    <property type="entry name" value="PENTATRICOPEPTIDE REPEAT-CONTAINING PROTEIN"/>
    <property type="match status" value="1"/>
</dbReference>
<reference evidence="4 5" key="1">
    <citation type="submission" date="2020-06" db="EMBL/GenBank/DDBJ databases">
        <title>Transcriptomic and genomic resources for Thalictrum thalictroides and T. hernandezii: Facilitating candidate gene discovery in an emerging model plant lineage.</title>
        <authorList>
            <person name="Arias T."/>
            <person name="Riano-Pachon D.M."/>
            <person name="Di Stilio V.S."/>
        </authorList>
    </citation>
    <scope>NUCLEOTIDE SEQUENCE [LARGE SCALE GENOMIC DNA]</scope>
    <source>
        <strain evidence="5">cv. WT478/WT964</strain>
        <tissue evidence="4">Leaves</tissue>
    </source>
</reference>
<dbReference type="Pfam" id="PF01535">
    <property type="entry name" value="PPR"/>
    <property type="match status" value="5"/>
</dbReference>
<feature type="repeat" description="PPR" evidence="3">
    <location>
        <begin position="163"/>
        <end position="197"/>
    </location>
</feature>
<evidence type="ECO:0000313" key="4">
    <source>
        <dbReference type="EMBL" id="KAF5175280.1"/>
    </source>
</evidence>
<dbReference type="FunFam" id="1.25.40.10:FF:000333">
    <property type="entry name" value="Pentatricopeptide repeat-containing protein"/>
    <property type="match status" value="1"/>
</dbReference>
<name>A0A7J6USM2_THATH</name>
<dbReference type="GO" id="GO:0009451">
    <property type="term" value="P:RNA modification"/>
    <property type="evidence" value="ECO:0007669"/>
    <property type="project" value="InterPro"/>
</dbReference>
<dbReference type="PANTHER" id="PTHR47926:SF373">
    <property type="entry name" value="TETRATRICOPEPTIDE-LIKE HELICAL DOMAIN SUPERFAMILY, DYW DOMAIN-CONTAINING PROTEIN"/>
    <property type="match status" value="1"/>
</dbReference>
<dbReference type="GO" id="GO:0003723">
    <property type="term" value="F:RNA binding"/>
    <property type="evidence" value="ECO:0007669"/>
    <property type="project" value="InterPro"/>
</dbReference>
<dbReference type="Pfam" id="PF20431">
    <property type="entry name" value="E_motif"/>
    <property type="match status" value="1"/>
</dbReference>
<dbReference type="AlphaFoldDB" id="A0A7J6USM2"/>
<feature type="repeat" description="PPR" evidence="3">
    <location>
        <begin position="318"/>
        <end position="352"/>
    </location>
</feature>
<feature type="repeat" description="PPR" evidence="3">
    <location>
        <begin position="420"/>
        <end position="454"/>
    </location>
</feature>
<dbReference type="FunFam" id="1.25.40.10:FF:000158">
    <property type="entry name" value="pentatricopeptide repeat-containing protein At2g33680"/>
    <property type="match status" value="1"/>
</dbReference>
<feature type="repeat" description="PPR" evidence="3">
    <location>
        <begin position="287"/>
        <end position="317"/>
    </location>
</feature>
<comment type="similarity">
    <text evidence="1">Belongs to the PPR family. PCMP-H subfamily.</text>
</comment>
<evidence type="ECO:0000256" key="2">
    <source>
        <dbReference type="ARBA" id="ARBA00022737"/>
    </source>
</evidence>
<feature type="repeat" description="PPR" evidence="3">
    <location>
        <begin position="455"/>
        <end position="485"/>
    </location>
</feature>
<comment type="caution">
    <text evidence="4">The sequence shown here is derived from an EMBL/GenBank/DDBJ whole genome shotgun (WGS) entry which is preliminary data.</text>
</comment>
<dbReference type="InterPro" id="IPR011990">
    <property type="entry name" value="TPR-like_helical_dom_sf"/>
</dbReference>
<protein>
    <submittedName>
        <fullName evidence="4">Pentatricopeptide repeat-containing protein</fullName>
    </submittedName>
</protein>
<gene>
    <name evidence="4" type="ORF">FRX31_035136</name>
</gene>
<proteinExistence type="inferred from homology"/>
<dbReference type="GO" id="GO:0099402">
    <property type="term" value="P:plant organ development"/>
    <property type="evidence" value="ECO:0007669"/>
    <property type="project" value="UniProtKB-ARBA"/>
</dbReference>
<dbReference type="Pfam" id="PF20430">
    <property type="entry name" value="Eplus_motif"/>
    <property type="match status" value="1"/>
</dbReference>